<feature type="non-terminal residue" evidence="7">
    <location>
        <position position="158"/>
    </location>
</feature>
<accession>A0A2H0N928</accession>
<dbReference type="GO" id="GO:0043138">
    <property type="term" value="F:3'-5' DNA helicase activity"/>
    <property type="evidence" value="ECO:0007669"/>
    <property type="project" value="TreeGrafter"/>
</dbReference>
<keyword evidence="1 5" id="KW-0547">Nucleotide-binding</keyword>
<feature type="domain" description="UvrD-like helicase ATP-binding" evidence="6">
    <location>
        <begin position="12"/>
        <end position="158"/>
    </location>
</feature>
<evidence type="ECO:0000256" key="4">
    <source>
        <dbReference type="ARBA" id="ARBA00022840"/>
    </source>
</evidence>
<evidence type="ECO:0000256" key="2">
    <source>
        <dbReference type="ARBA" id="ARBA00022801"/>
    </source>
</evidence>
<name>A0A2H0N928_9BACT</name>
<dbReference type="CDD" id="cd17932">
    <property type="entry name" value="DEXQc_UvrD"/>
    <property type="match status" value="1"/>
</dbReference>
<keyword evidence="3 5" id="KW-0347">Helicase</keyword>
<evidence type="ECO:0000313" key="8">
    <source>
        <dbReference type="Proteomes" id="UP000229893"/>
    </source>
</evidence>
<protein>
    <submittedName>
        <fullName evidence="7">DNA helicase UvrD</fullName>
    </submittedName>
</protein>
<dbReference type="SUPFAM" id="SSF52540">
    <property type="entry name" value="P-loop containing nucleoside triphosphate hydrolases"/>
    <property type="match status" value="1"/>
</dbReference>
<comment type="caution">
    <text evidence="7">The sequence shown here is derived from an EMBL/GenBank/DDBJ whole genome shotgun (WGS) entry which is preliminary data.</text>
</comment>
<dbReference type="GO" id="GO:0016787">
    <property type="term" value="F:hydrolase activity"/>
    <property type="evidence" value="ECO:0007669"/>
    <property type="project" value="UniProtKB-UniRule"/>
</dbReference>
<dbReference type="GO" id="GO:0000725">
    <property type="term" value="P:recombinational repair"/>
    <property type="evidence" value="ECO:0007669"/>
    <property type="project" value="TreeGrafter"/>
</dbReference>
<dbReference type="PROSITE" id="PS51198">
    <property type="entry name" value="UVRD_HELICASE_ATP_BIND"/>
    <property type="match status" value="1"/>
</dbReference>
<keyword evidence="2 5" id="KW-0378">Hydrolase</keyword>
<keyword evidence="4 5" id="KW-0067">ATP-binding</keyword>
<dbReference type="Pfam" id="PF00580">
    <property type="entry name" value="UvrD-helicase"/>
    <property type="match status" value="1"/>
</dbReference>
<reference evidence="7 8" key="1">
    <citation type="submission" date="2017-09" db="EMBL/GenBank/DDBJ databases">
        <title>Depth-based differentiation of microbial function through sediment-hosted aquifers and enrichment of novel symbionts in the deep terrestrial subsurface.</title>
        <authorList>
            <person name="Probst A.J."/>
            <person name="Ladd B."/>
            <person name="Jarett J.K."/>
            <person name="Geller-Mcgrath D.E."/>
            <person name="Sieber C.M."/>
            <person name="Emerson J.B."/>
            <person name="Anantharaman K."/>
            <person name="Thomas B.C."/>
            <person name="Malmstrom R."/>
            <person name="Stieglmeier M."/>
            <person name="Klingl A."/>
            <person name="Woyke T."/>
            <person name="Ryan C.M."/>
            <person name="Banfield J.F."/>
        </authorList>
    </citation>
    <scope>NUCLEOTIDE SEQUENCE [LARGE SCALE GENOMIC DNA]</scope>
    <source>
        <strain evidence="7">CG11_big_fil_rev_8_21_14_0_20_35_14</strain>
    </source>
</reference>
<dbReference type="InterPro" id="IPR000212">
    <property type="entry name" value="DNA_helicase_UvrD/REP"/>
</dbReference>
<dbReference type="Proteomes" id="UP000229893">
    <property type="component" value="Unassembled WGS sequence"/>
</dbReference>
<proteinExistence type="predicted"/>
<evidence type="ECO:0000259" key="6">
    <source>
        <dbReference type="PROSITE" id="PS51198"/>
    </source>
</evidence>
<dbReference type="GO" id="GO:0003677">
    <property type="term" value="F:DNA binding"/>
    <property type="evidence" value="ECO:0007669"/>
    <property type="project" value="InterPro"/>
</dbReference>
<dbReference type="Gene3D" id="3.40.50.300">
    <property type="entry name" value="P-loop containing nucleotide triphosphate hydrolases"/>
    <property type="match status" value="1"/>
</dbReference>
<dbReference type="PANTHER" id="PTHR11070">
    <property type="entry name" value="UVRD / RECB / PCRA DNA HELICASE FAMILY MEMBER"/>
    <property type="match status" value="1"/>
</dbReference>
<feature type="binding site" evidence="5">
    <location>
        <begin position="33"/>
        <end position="40"/>
    </location>
    <ligand>
        <name>ATP</name>
        <dbReference type="ChEBI" id="CHEBI:30616"/>
    </ligand>
</feature>
<evidence type="ECO:0000256" key="1">
    <source>
        <dbReference type="ARBA" id="ARBA00022741"/>
    </source>
</evidence>
<dbReference type="EMBL" id="PCWO01000048">
    <property type="protein sequence ID" value="PIR04645.1"/>
    <property type="molecule type" value="Genomic_DNA"/>
</dbReference>
<evidence type="ECO:0000256" key="3">
    <source>
        <dbReference type="ARBA" id="ARBA00022806"/>
    </source>
</evidence>
<dbReference type="PANTHER" id="PTHR11070:SF2">
    <property type="entry name" value="ATP-DEPENDENT DNA HELICASE SRS2"/>
    <property type="match status" value="1"/>
</dbReference>
<organism evidence="7 8">
    <name type="scientific">Candidatus Liptonbacteria bacterium CG11_big_fil_rev_8_21_14_0_20_35_14</name>
    <dbReference type="NCBI Taxonomy" id="1974634"/>
    <lineage>
        <taxon>Bacteria</taxon>
        <taxon>Candidatus Liptoniibacteriota</taxon>
    </lineage>
</organism>
<dbReference type="AlphaFoldDB" id="A0A2H0N928"/>
<evidence type="ECO:0000313" key="7">
    <source>
        <dbReference type="EMBL" id="PIR04645.1"/>
    </source>
</evidence>
<sequence length="158" mass="18009">MNYNYKFEEAYKSLNERQKEAVDSIEGPVMVVAGPGTGKTQVLTLRIANILKNTDTEPDSILALTFTESATSNMRNRLASLIGPSAYYININTFHGFCGEIIQNFPEYFPHIIGSVNIDKIKQIEIIQNILNGFDYKYIRPLGNPYFYTKELIWQISN</sequence>
<dbReference type="InterPro" id="IPR014016">
    <property type="entry name" value="UvrD-like_ATP-bd"/>
</dbReference>
<gene>
    <name evidence="7" type="ORF">COV57_03350</name>
</gene>
<dbReference type="GO" id="GO:0005524">
    <property type="term" value="F:ATP binding"/>
    <property type="evidence" value="ECO:0007669"/>
    <property type="project" value="UniProtKB-UniRule"/>
</dbReference>
<dbReference type="InterPro" id="IPR027417">
    <property type="entry name" value="P-loop_NTPase"/>
</dbReference>
<evidence type="ECO:0000256" key="5">
    <source>
        <dbReference type="PROSITE-ProRule" id="PRU00560"/>
    </source>
</evidence>